<gene>
    <name evidence="2" type="ORF">NDU88_004737</name>
</gene>
<protein>
    <submittedName>
        <fullName evidence="2">Uncharacterized protein</fullName>
    </submittedName>
</protein>
<feature type="compositionally biased region" description="Basic residues" evidence="1">
    <location>
        <begin position="86"/>
        <end position="95"/>
    </location>
</feature>
<evidence type="ECO:0000313" key="2">
    <source>
        <dbReference type="EMBL" id="KAJ1138350.1"/>
    </source>
</evidence>
<proteinExistence type="predicted"/>
<comment type="caution">
    <text evidence="2">The sequence shown here is derived from an EMBL/GenBank/DDBJ whole genome shotgun (WGS) entry which is preliminary data.</text>
</comment>
<dbReference type="AlphaFoldDB" id="A0AAV7QJ90"/>
<accession>A0AAV7QJ90</accession>
<name>A0AAV7QJ90_PLEWA</name>
<dbReference type="Proteomes" id="UP001066276">
    <property type="component" value="Chromosome 6"/>
</dbReference>
<evidence type="ECO:0000256" key="1">
    <source>
        <dbReference type="SAM" id="MobiDB-lite"/>
    </source>
</evidence>
<sequence>MCSWRGCAHSCLLAGQPRGVPRAHAAVAQAAPQPAGTRTPPEREAGPPPGGIFACCGCLQLVPVAFLLRLHPGPRPPSAGKIAGPTRRRATRVRRGPAPGPRPHSSGPARSCRPLPPTWSGRPPGPARPASDQQQGRGLLPAPGSPNPLEVRAGAAIAPPRPRPLTPAAATYLRLKVTVRPVPMRASPKAVTSCSIRVTSYCWS</sequence>
<reference evidence="2" key="1">
    <citation type="journal article" date="2022" name="bioRxiv">
        <title>Sequencing and chromosome-scale assembly of the giantPleurodeles waltlgenome.</title>
        <authorList>
            <person name="Brown T."/>
            <person name="Elewa A."/>
            <person name="Iarovenko S."/>
            <person name="Subramanian E."/>
            <person name="Araus A.J."/>
            <person name="Petzold A."/>
            <person name="Susuki M."/>
            <person name="Suzuki K.-i.T."/>
            <person name="Hayashi T."/>
            <person name="Toyoda A."/>
            <person name="Oliveira C."/>
            <person name="Osipova E."/>
            <person name="Leigh N.D."/>
            <person name="Simon A."/>
            <person name="Yun M.H."/>
        </authorList>
    </citation>
    <scope>NUCLEOTIDE SEQUENCE</scope>
    <source>
        <strain evidence="2">20211129_DDA</strain>
        <tissue evidence="2">Liver</tissue>
    </source>
</reference>
<evidence type="ECO:0000313" key="3">
    <source>
        <dbReference type="Proteomes" id="UP001066276"/>
    </source>
</evidence>
<feature type="region of interest" description="Disordered" evidence="1">
    <location>
        <begin position="23"/>
        <end position="47"/>
    </location>
</feature>
<organism evidence="2 3">
    <name type="scientific">Pleurodeles waltl</name>
    <name type="common">Iberian ribbed newt</name>
    <dbReference type="NCBI Taxonomy" id="8319"/>
    <lineage>
        <taxon>Eukaryota</taxon>
        <taxon>Metazoa</taxon>
        <taxon>Chordata</taxon>
        <taxon>Craniata</taxon>
        <taxon>Vertebrata</taxon>
        <taxon>Euteleostomi</taxon>
        <taxon>Amphibia</taxon>
        <taxon>Batrachia</taxon>
        <taxon>Caudata</taxon>
        <taxon>Salamandroidea</taxon>
        <taxon>Salamandridae</taxon>
        <taxon>Pleurodelinae</taxon>
        <taxon>Pleurodeles</taxon>
    </lineage>
</organism>
<feature type="compositionally biased region" description="Low complexity" evidence="1">
    <location>
        <begin position="23"/>
        <end position="39"/>
    </location>
</feature>
<keyword evidence="3" id="KW-1185">Reference proteome</keyword>
<feature type="region of interest" description="Disordered" evidence="1">
    <location>
        <begin position="74"/>
        <end position="162"/>
    </location>
</feature>
<dbReference type="EMBL" id="JANPWB010000010">
    <property type="protein sequence ID" value="KAJ1138350.1"/>
    <property type="molecule type" value="Genomic_DNA"/>
</dbReference>